<dbReference type="AlphaFoldDB" id="U3BHR0"/>
<proteinExistence type="predicted"/>
<evidence type="ECO:0000256" key="2">
    <source>
        <dbReference type="ARBA" id="ARBA00023125"/>
    </source>
</evidence>
<evidence type="ECO:0000259" key="6">
    <source>
        <dbReference type="PROSITE" id="PS51736"/>
    </source>
</evidence>
<dbReference type="GO" id="GO:0003677">
    <property type="term" value="F:DNA binding"/>
    <property type="evidence" value="ECO:0007669"/>
    <property type="project" value="UniProtKB-KW"/>
</dbReference>
<dbReference type="PANTHER" id="PTHR30461:SF2">
    <property type="entry name" value="SERINE RECOMBINASE PINE-RELATED"/>
    <property type="match status" value="1"/>
</dbReference>
<dbReference type="EMBL" id="BATJ01000003">
    <property type="protein sequence ID" value="GAD66203.1"/>
    <property type="molecule type" value="Genomic_DNA"/>
</dbReference>
<evidence type="ECO:0000313" key="8">
    <source>
        <dbReference type="Proteomes" id="UP000016570"/>
    </source>
</evidence>
<dbReference type="InterPro" id="IPR036162">
    <property type="entry name" value="Resolvase-like_N_sf"/>
</dbReference>
<dbReference type="Gene3D" id="3.40.50.1390">
    <property type="entry name" value="Resolvase, N-terminal catalytic domain"/>
    <property type="match status" value="1"/>
</dbReference>
<evidence type="ECO:0000256" key="3">
    <source>
        <dbReference type="ARBA" id="ARBA00023172"/>
    </source>
</evidence>
<name>U3BHR0_VIBPR</name>
<dbReference type="STRING" id="1219065.VPR01S_03_01120"/>
<comment type="caution">
    <text evidence="7">The sequence shown here is derived from an EMBL/GenBank/DDBJ whole genome shotgun (WGS) entry which is preliminary data.</text>
</comment>
<keyword evidence="3" id="KW-0233">DNA recombination</keyword>
<dbReference type="PROSITE" id="PS00398">
    <property type="entry name" value="RECOMBINASES_2"/>
    <property type="match status" value="1"/>
</dbReference>
<dbReference type="CDD" id="cd03768">
    <property type="entry name" value="SR_ResInv"/>
    <property type="match status" value="1"/>
</dbReference>
<evidence type="ECO:0000256" key="1">
    <source>
        <dbReference type="ARBA" id="ARBA00022908"/>
    </source>
</evidence>
<dbReference type="PANTHER" id="PTHR30461">
    <property type="entry name" value="DNA-INVERTASE FROM LAMBDOID PROPHAGE"/>
    <property type="match status" value="1"/>
</dbReference>
<dbReference type="Pfam" id="PF00239">
    <property type="entry name" value="Resolvase"/>
    <property type="match status" value="1"/>
</dbReference>
<dbReference type="Proteomes" id="UP000016570">
    <property type="component" value="Unassembled WGS sequence"/>
</dbReference>
<dbReference type="InterPro" id="IPR006119">
    <property type="entry name" value="Resolv_N"/>
</dbReference>
<protein>
    <submittedName>
        <fullName evidence="7">Putative recombinase</fullName>
    </submittedName>
</protein>
<dbReference type="SUPFAM" id="SSF53041">
    <property type="entry name" value="Resolvase-like"/>
    <property type="match status" value="1"/>
</dbReference>
<dbReference type="InterPro" id="IPR050639">
    <property type="entry name" value="SSR_resolvase"/>
</dbReference>
<dbReference type="InterPro" id="IPR006118">
    <property type="entry name" value="Recombinase_CS"/>
</dbReference>
<dbReference type="RefSeq" id="WP_021704193.1">
    <property type="nucleotide sequence ID" value="NZ_BATJ01000003.1"/>
</dbReference>
<evidence type="ECO:0000256" key="4">
    <source>
        <dbReference type="PIRSR" id="PIRSR606118-50"/>
    </source>
</evidence>
<dbReference type="eggNOG" id="COG1961">
    <property type="taxonomic scope" value="Bacteria"/>
</dbReference>
<dbReference type="GO" id="GO:0015074">
    <property type="term" value="P:DNA integration"/>
    <property type="evidence" value="ECO:0007669"/>
    <property type="project" value="UniProtKB-KW"/>
</dbReference>
<reference evidence="7 8" key="1">
    <citation type="submission" date="2013-09" db="EMBL/GenBank/DDBJ databases">
        <title>Whole genome shotgun sequence of Vibrio proteolyticus NBRC 13287.</title>
        <authorList>
            <person name="Isaki S."/>
            <person name="Hosoyama A."/>
            <person name="Numata M."/>
            <person name="Hashimoto M."/>
            <person name="Hosoyama Y."/>
            <person name="Tsuchikane K."/>
            <person name="Noguchi M."/>
            <person name="Hirakata S."/>
            <person name="Ichikawa N."/>
            <person name="Ohji S."/>
            <person name="Yamazoe A."/>
            <person name="Fujita N."/>
        </authorList>
    </citation>
    <scope>NUCLEOTIDE SEQUENCE [LARGE SCALE GENOMIC DNA]</scope>
    <source>
        <strain evidence="7 8">NBRC 13287</strain>
    </source>
</reference>
<evidence type="ECO:0000256" key="5">
    <source>
        <dbReference type="PROSITE-ProRule" id="PRU10137"/>
    </source>
</evidence>
<dbReference type="Pfam" id="PF13384">
    <property type="entry name" value="HTH_23"/>
    <property type="match status" value="1"/>
</dbReference>
<dbReference type="PROSITE" id="PS51736">
    <property type="entry name" value="RECOMBINASES_3"/>
    <property type="match status" value="1"/>
</dbReference>
<keyword evidence="8" id="KW-1185">Reference proteome</keyword>
<evidence type="ECO:0000313" key="7">
    <source>
        <dbReference type="EMBL" id="GAD66203.1"/>
    </source>
</evidence>
<feature type="domain" description="Resolvase/invertase-type recombinase catalytic" evidence="6">
    <location>
        <begin position="2"/>
        <end position="150"/>
    </location>
</feature>
<gene>
    <name evidence="7" type="ORF">VPR01S_03_01120</name>
</gene>
<organism evidence="7 8">
    <name type="scientific">Vibrio proteolyticus NBRC 13287</name>
    <dbReference type="NCBI Taxonomy" id="1219065"/>
    <lineage>
        <taxon>Bacteria</taxon>
        <taxon>Pseudomonadati</taxon>
        <taxon>Pseudomonadota</taxon>
        <taxon>Gammaproteobacteria</taxon>
        <taxon>Vibrionales</taxon>
        <taxon>Vibrionaceae</taxon>
        <taxon>Vibrio</taxon>
    </lineage>
</organism>
<keyword evidence="1" id="KW-0229">DNA integration</keyword>
<dbReference type="PROSITE" id="PS00397">
    <property type="entry name" value="RECOMBINASES_1"/>
    <property type="match status" value="1"/>
</dbReference>
<sequence>MTEIAYLRVSTKDQHLASQEIDIKKQYPNAEIIPEIHGTSGTVPAVEREVLSRLIDPVLGLRKGDTLIVWWVDRIGRDYEDAEGVMRTLLNRGVIIRTLNQARTFEYTGDTMADMITNVQITMITAMAAAERETRLASAEAGRRALRESGGWSQAFQGCRANTGKMKGKHEQILALLAAGHSIRETASKVGVSLSTVQRVKKRYVLIPSLT</sequence>
<keyword evidence="2" id="KW-0238">DNA-binding</keyword>
<dbReference type="GO" id="GO:0000150">
    <property type="term" value="F:DNA strand exchange activity"/>
    <property type="evidence" value="ECO:0007669"/>
    <property type="project" value="InterPro"/>
</dbReference>
<dbReference type="Gene3D" id="1.10.10.60">
    <property type="entry name" value="Homeodomain-like"/>
    <property type="match status" value="1"/>
</dbReference>
<accession>U3BHR0</accession>
<feature type="active site" description="O-(5'-phospho-DNA)-serine intermediate" evidence="4 5">
    <location>
        <position position="10"/>
    </location>
</feature>
<dbReference type="SMART" id="SM00857">
    <property type="entry name" value="Resolvase"/>
    <property type="match status" value="1"/>
</dbReference>